<dbReference type="InterPro" id="IPR004358">
    <property type="entry name" value="Sig_transdc_His_kin-like_C"/>
</dbReference>
<keyword evidence="10" id="KW-1133">Transmembrane helix</keyword>
<keyword evidence="13" id="KW-1185">Reference proteome</keyword>
<feature type="transmembrane region" description="Helical" evidence="10">
    <location>
        <begin position="26"/>
        <end position="45"/>
    </location>
</feature>
<evidence type="ECO:0000256" key="2">
    <source>
        <dbReference type="ARBA" id="ARBA00004236"/>
    </source>
</evidence>
<feature type="region of interest" description="Disordered" evidence="9">
    <location>
        <begin position="514"/>
        <end position="548"/>
    </location>
</feature>
<feature type="transmembrane region" description="Helical" evidence="10">
    <location>
        <begin position="86"/>
        <end position="105"/>
    </location>
</feature>
<dbReference type="SMART" id="SM00387">
    <property type="entry name" value="HATPase_c"/>
    <property type="match status" value="1"/>
</dbReference>
<dbReference type="InterPro" id="IPR036890">
    <property type="entry name" value="HATPase_C_sf"/>
</dbReference>
<gene>
    <name evidence="12" type="ORF">GCM10011354_10290</name>
</gene>
<dbReference type="Gene3D" id="1.10.287.130">
    <property type="match status" value="1"/>
</dbReference>
<dbReference type="SMART" id="SM00388">
    <property type="entry name" value="HisKA"/>
    <property type="match status" value="1"/>
</dbReference>
<keyword evidence="10" id="KW-0472">Membrane</keyword>
<dbReference type="InterPro" id="IPR003661">
    <property type="entry name" value="HisK_dim/P_dom"/>
</dbReference>
<dbReference type="PRINTS" id="PR00344">
    <property type="entry name" value="BCTRLSENSOR"/>
</dbReference>
<evidence type="ECO:0000256" key="6">
    <source>
        <dbReference type="ARBA" id="ARBA00022777"/>
    </source>
</evidence>
<dbReference type="PROSITE" id="PS50109">
    <property type="entry name" value="HIS_KIN"/>
    <property type="match status" value="1"/>
</dbReference>
<comment type="catalytic activity">
    <reaction evidence="1">
        <text>ATP + protein L-histidine = ADP + protein N-phospho-L-histidine.</text>
        <dbReference type="EC" id="2.7.13.3"/>
    </reaction>
</comment>
<evidence type="ECO:0000313" key="12">
    <source>
        <dbReference type="EMBL" id="GGI04677.1"/>
    </source>
</evidence>
<name>A0A8J3A6I1_9ACTN</name>
<feature type="transmembrane region" description="Helical" evidence="10">
    <location>
        <begin position="155"/>
        <end position="172"/>
    </location>
</feature>
<feature type="transmembrane region" description="Helical" evidence="10">
    <location>
        <begin position="187"/>
        <end position="207"/>
    </location>
</feature>
<dbReference type="InterPro" id="IPR005467">
    <property type="entry name" value="His_kinase_dom"/>
</dbReference>
<dbReference type="SUPFAM" id="SSF47384">
    <property type="entry name" value="Homodimeric domain of signal transducing histidine kinase"/>
    <property type="match status" value="1"/>
</dbReference>
<dbReference type="GO" id="GO:0007234">
    <property type="term" value="P:osmosensory signaling via phosphorelay pathway"/>
    <property type="evidence" value="ECO:0007669"/>
    <property type="project" value="TreeGrafter"/>
</dbReference>
<evidence type="ECO:0000256" key="3">
    <source>
        <dbReference type="ARBA" id="ARBA00012438"/>
    </source>
</evidence>
<accession>A0A8J3A6I1</accession>
<dbReference type="GO" id="GO:0005886">
    <property type="term" value="C:plasma membrane"/>
    <property type="evidence" value="ECO:0007669"/>
    <property type="project" value="UniProtKB-SubCell"/>
</dbReference>
<proteinExistence type="predicted"/>
<dbReference type="EMBL" id="BMHA01000003">
    <property type="protein sequence ID" value="GGI04677.1"/>
    <property type="molecule type" value="Genomic_DNA"/>
</dbReference>
<evidence type="ECO:0000256" key="8">
    <source>
        <dbReference type="ARBA" id="ARBA00039401"/>
    </source>
</evidence>
<organism evidence="12 13">
    <name type="scientific">Egicoccus halophilus</name>
    <dbReference type="NCBI Taxonomy" id="1670830"/>
    <lineage>
        <taxon>Bacteria</taxon>
        <taxon>Bacillati</taxon>
        <taxon>Actinomycetota</taxon>
        <taxon>Nitriliruptoria</taxon>
        <taxon>Egicoccales</taxon>
        <taxon>Egicoccaceae</taxon>
        <taxon>Egicoccus</taxon>
    </lineage>
</organism>
<dbReference type="GO" id="GO:0030295">
    <property type="term" value="F:protein kinase activator activity"/>
    <property type="evidence" value="ECO:0007669"/>
    <property type="project" value="TreeGrafter"/>
</dbReference>
<keyword evidence="4" id="KW-0597">Phosphoprotein</keyword>
<evidence type="ECO:0000256" key="9">
    <source>
        <dbReference type="SAM" id="MobiDB-lite"/>
    </source>
</evidence>
<dbReference type="GO" id="GO:0000156">
    <property type="term" value="F:phosphorelay response regulator activity"/>
    <property type="evidence" value="ECO:0007669"/>
    <property type="project" value="TreeGrafter"/>
</dbReference>
<sequence>MAEPPVTAGDQDGLDLSRPPETLRRGMLLGTMAAAGIAFVGFLALSPTLPVLVDAAPAVYTVALVLALAAAWLLRMHREIDHDPALAWMGSAYVLSAVAMATALLSFPDLVPTDFALGIDPDETAALYLSWHTVIAVLALVALSPAADRRWLRRSIVGVSFVLIAAAATGWPEPAELVAADGTYTSFFRGMLTVVTAVSATALWAWIIASGREQTWPRAMVTAALGLHTWDLILYGFAERRFSVSWWASLGTRLAAFAVLTAGLLIGARAVFRSLDGYAGRLASLVTERDQATRELTAANEELQAFAHVVAHDLRSPLTGASGFVDLARATPTGLPSDVAELLDRASTQHRRMEHLITDLLDYAEVTNADLHREWVSLAEVGREVVRDRDADGVVTLEALPAVLGDRPRLRQLLDNLVGNALKYVPPGVEPHVRVWAEPHGEDGVAVHVDDNGIGIDPERAEEIFRPFVRTSDARAGYPGTGIGLAICQRVVEQHAGTIHAAPRDAGGTRFTFTLPRSADDDASVASRGRSRSGEGSTPVAERGVRRP</sequence>
<evidence type="ECO:0000259" key="11">
    <source>
        <dbReference type="PROSITE" id="PS50109"/>
    </source>
</evidence>
<dbReference type="PANTHER" id="PTHR42878:SF15">
    <property type="entry name" value="BACTERIOPHYTOCHROME"/>
    <property type="match status" value="1"/>
</dbReference>
<feature type="domain" description="Histidine kinase" evidence="11">
    <location>
        <begin position="309"/>
        <end position="519"/>
    </location>
</feature>
<dbReference type="PANTHER" id="PTHR42878">
    <property type="entry name" value="TWO-COMPONENT HISTIDINE KINASE"/>
    <property type="match status" value="1"/>
</dbReference>
<feature type="transmembrane region" description="Helical" evidence="10">
    <location>
        <begin position="57"/>
        <end position="74"/>
    </location>
</feature>
<dbReference type="Gene3D" id="3.30.565.10">
    <property type="entry name" value="Histidine kinase-like ATPase, C-terminal domain"/>
    <property type="match status" value="1"/>
</dbReference>
<comment type="subcellular location">
    <subcellularLocation>
        <location evidence="2">Cell membrane</location>
    </subcellularLocation>
</comment>
<protein>
    <recommendedName>
        <fullName evidence="8">Sensor-like histidine kinase SenX3</fullName>
        <ecNumber evidence="3">2.7.13.3</ecNumber>
    </recommendedName>
</protein>
<comment type="caution">
    <text evidence="12">The sequence shown here is derived from an EMBL/GenBank/DDBJ whole genome shotgun (WGS) entry which is preliminary data.</text>
</comment>
<dbReference type="EC" id="2.7.13.3" evidence="3"/>
<dbReference type="RefSeq" id="WP_130649739.1">
    <property type="nucleotide sequence ID" value="NZ_BMHA01000003.1"/>
</dbReference>
<evidence type="ECO:0000256" key="10">
    <source>
        <dbReference type="SAM" id="Phobius"/>
    </source>
</evidence>
<dbReference type="InterPro" id="IPR036097">
    <property type="entry name" value="HisK_dim/P_sf"/>
</dbReference>
<feature type="transmembrane region" description="Helical" evidence="10">
    <location>
        <begin position="250"/>
        <end position="272"/>
    </location>
</feature>
<evidence type="ECO:0000313" key="13">
    <source>
        <dbReference type="Proteomes" id="UP000650511"/>
    </source>
</evidence>
<dbReference type="AlphaFoldDB" id="A0A8J3A6I1"/>
<dbReference type="InterPro" id="IPR050351">
    <property type="entry name" value="BphY/WalK/GraS-like"/>
</dbReference>
<dbReference type="Proteomes" id="UP000650511">
    <property type="component" value="Unassembled WGS sequence"/>
</dbReference>
<keyword evidence="10" id="KW-0812">Transmembrane</keyword>
<feature type="transmembrane region" description="Helical" evidence="10">
    <location>
        <begin position="125"/>
        <end position="143"/>
    </location>
</feature>
<evidence type="ECO:0000256" key="5">
    <source>
        <dbReference type="ARBA" id="ARBA00022679"/>
    </source>
</evidence>
<evidence type="ECO:0000256" key="7">
    <source>
        <dbReference type="ARBA" id="ARBA00023012"/>
    </source>
</evidence>
<dbReference type="InterPro" id="IPR003594">
    <property type="entry name" value="HATPase_dom"/>
</dbReference>
<dbReference type="SUPFAM" id="SSF55874">
    <property type="entry name" value="ATPase domain of HSP90 chaperone/DNA topoisomerase II/histidine kinase"/>
    <property type="match status" value="1"/>
</dbReference>
<dbReference type="Pfam" id="PF00512">
    <property type="entry name" value="HisKA"/>
    <property type="match status" value="1"/>
</dbReference>
<evidence type="ECO:0000256" key="1">
    <source>
        <dbReference type="ARBA" id="ARBA00000085"/>
    </source>
</evidence>
<dbReference type="GO" id="GO:0000155">
    <property type="term" value="F:phosphorelay sensor kinase activity"/>
    <property type="evidence" value="ECO:0007669"/>
    <property type="project" value="InterPro"/>
</dbReference>
<dbReference type="CDD" id="cd00082">
    <property type="entry name" value="HisKA"/>
    <property type="match status" value="1"/>
</dbReference>
<reference evidence="12" key="1">
    <citation type="journal article" date="2014" name="Int. J. Syst. Evol. Microbiol.">
        <title>Complete genome sequence of Corynebacterium casei LMG S-19264T (=DSM 44701T), isolated from a smear-ripened cheese.</title>
        <authorList>
            <consortium name="US DOE Joint Genome Institute (JGI-PGF)"/>
            <person name="Walter F."/>
            <person name="Albersmeier A."/>
            <person name="Kalinowski J."/>
            <person name="Ruckert C."/>
        </authorList>
    </citation>
    <scope>NUCLEOTIDE SEQUENCE</scope>
    <source>
        <strain evidence="12">CGMCC 1.14988</strain>
    </source>
</reference>
<dbReference type="Pfam" id="PF02518">
    <property type="entry name" value="HATPase_c"/>
    <property type="match status" value="1"/>
</dbReference>
<evidence type="ECO:0000256" key="4">
    <source>
        <dbReference type="ARBA" id="ARBA00022553"/>
    </source>
</evidence>
<keyword evidence="6" id="KW-0418">Kinase</keyword>
<keyword evidence="7" id="KW-0902">Two-component regulatory system</keyword>
<dbReference type="OrthoDB" id="9808408at2"/>
<keyword evidence="5" id="KW-0808">Transferase</keyword>
<reference evidence="12" key="2">
    <citation type="submission" date="2020-09" db="EMBL/GenBank/DDBJ databases">
        <authorList>
            <person name="Sun Q."/>
            <person name="Zhou Y."/>
        </authorList>
    </citation>
    <scope>NUCLEOTIDE SEQUENCE</scope>
    <source>
        <strain evidence="12">CGMCC 1.14988</strain>
    </source>
</reference>